<protein>
    <submittedName>
        <fullName evidence="1">Uncharacterized protein</fullName>
    </submittedName>
</protein>
<organism evidence="1 2">
    <name type="scientific">Ensete ventricosum</name>
    <name type="common">Abyssinian banana</name>
    <name type="synonym">Musa ensete</name>
    <dbReference type="NCBI Taxonomy" id="4639"/>
    <lineage>
        <taxon>Eukaryota</taxon>
        <taxon>Viridiplantae</taxon>
        <taxon>Streptophyta</taxon>
        <taxon>Embryophyta</taxon>
        <taxon>Tracheophyta</taxon>
        <taxon>Spermatophyta</taxon>
        <taxon>Magnoliopsida</taxon>
        <taxon>Liliopsida</taxon>
        <taxon>Zingiberales</taxon>
        <taxon>Musaceae</taxon>
        <taxon>Ensete</taxon>
    </lineage>
</organism>
<dbReference type="AlphaFoldDB" id="A0A426YMJ0"/>
<proteinExistence type="predicted"/>
<reference evidence="1 2" key="1">
    <citation type="journal article" date="2014" name="Agronomy (Basel)">
        <title>A Draft Genome Sequence for Ensete ventricosum, the Drought-Tolerant Tree Against Hunger.</title>
        <authorList>
            <person name="Harrison J."/>
            <person name="Moore K.A."/>
            <person name="Paszkiewicz K."/>
            <person name="Jones T."/>
            <person name="Grant M."/>
            <person name="Ambacheew D."/>
            <person name="Muzemil S."/>
            <person name="Studholme D.J."/>
        </authorList>
    </citation>
    <scope>NUCLEOTIDE SEQUENCE [LARGE SCALE GENOMIC DNA]</scope>
</reference>
<sequence>MEPNHPPQTEEVITLVPTPNCFWRMMIDPGFSLSVANPALSVVTLEAFLGLTNQSRCHSRDSAQASLDLDTLSSDSTDSLREQVYQVHQRLDKVQKKVLKSKEEFRESSKGGSLFTPEIQDKPLPTNFRLPSLKLYDGNYDSTEHVVTFHAQMLYMTRPTR</sequence>
<accession>A0A426YMJ0</accession>
<evidence type="ECO:0000313" key="2">
    <source>
        <dbReference type="Proteomes" id="UP000287651"/>
    </source>
</evidence>
<dbReference type="Proteomes" id="UP000287651">
    <property type="component" value="Unassembled WGS sequence"/>
</dbReference>
<gene>
    <name evidence="1" type="ORF">B296_00019155</name>
</gene>
<dbReference type="EMBL" id="AMZH03011398">
    <property type="protein sequence ID" value="RRT52945.1"/>
    <property type="molecule type" value="Genomic_DNA"/>
</dbReference>
<comment type="caution">
    <text evidence="1">The sequence shown here is derived from an EMBL/GenBank/DDBJ whole genome shotgun (WGS) entry which is preliminary data.</text>
</comment>
<name>A0A426YMJ0_ENSVE</name>
<evidence type="ECO:0000313" key="1">
    <source>
        <dbReference type="EMBL" id="RRT52945.1"/>
    </source>
</evidence>